<dbReference type="AlphaFoldDB" id="A0A1M7UT90"/>
<evidence type="ECO:0000256" key="1">
    <source>
        <dbReference type="SAM" id="SignalP"/>
    </source>
</evidence>
<proteinExistence type="predicted"/>
<name>A0A1M7UT90_9BRAD</name>
<protein>
    <submittedName>
        <fullName evidence="2">Uncharacterized protein</fullName>
    </submittedName>
</protein>
<dbReference type="EMBL" id="LT670849">
    <property type="protein sequence ID" value="SHN86168.1"/>
    <property type="molecule type" value="Genomic_DNA"/>
</dbReference>
<reference evidence="3" key="1">
    <citation type="submission" date="2016-11" db="EMBL/GenBank/DDBJ databases">
        <authorList>
            <person name="Varghese N."/>
            <person name="Submissions S."/>
        </authorList>
    </citation>
    <scope>NUCLEOTIDE SEQUENCE [LARGE SCALE GENOMIC DNA]</scope>
    <source>
        <strain evidence="3">GAS401</strain>
    </source>
</reference>
<feature type="chain" id="PRO_5012297256" evidence="1">
    <location>
        <begin position="23"/>
        <end position="67"/>
    </location>
</feature>
<organism evidence="2 3">
    <name type="scientific">Bradyrhizobium erythrophlei</name>
    <dbReference type="NCBI Taxonomy" id="1437360"/>
    <lineage>
        <taxon>Bacteria</taxon>
        <taxon>Pseudomonadati</taxon>
        <taxon>Pseudomonadota</taxon>
        <taxon>Alphaproteobacteria</taxon>
        <taxon>Hyphomicrobiales</taxon>
        <taxon>Nitrobacteraceae</taxon>
        <taxon>Bradyrhizobium</taxon>
    </lineage>
</organism>
<dbReference type="OrthoDB" id="8254479at2"/>
<dbReference type="RefSeq" id="WP_072824356.1">
    <property type="nucleotide sequence ID" value="NZ_LT670849.1"/>
</dbReference>
<accession>A0A1M7UT90</accession>
<gene>
    <name evidence="2" type="ORF">SAMN05444170_6569</name>
</gene>
<keyword evidence="1" id="KW-0732">Signal</keyword>
<sequence>MKKTILTIVGSALIIFSAVQLASASEQHRRAHHRASEFRDSNAFVSPAYESAEGYRYTGGWSAPAGR</sequence>
<evidence type="ECO:0000313" key="3">
    <source>
        <dbReference type="Proteomes" id="UP000184096"/>
    </source>
</evidence>
<keyword evidence="3" id="KW-1185">Reference proteome</keyword>
<dbReference type="Proteomes" id="UP000184096">
    <property type="component" value="Chromosome I"/>
</dbReference>
<evidence type="ECO:0000313" key="2">
    <source>
        <dbReference type="EMBL" id="SHN86168.1"/>
    </source>
</evidence>
<feature type="signal peptide" evidence="1">
    <location>
        <begin position="1"/>
        <end position="22"/>
    </location>
</feature>